<dbReference type="EMBL" id="SMFM01000003">
    <property type="protein sequence ID" value="TDD76426.1"/>
    <property type="molecule type" value="Genomic_DNA"/>
</dbReference>
<feature type="chain" id="PRO_5020800980" evidence="1">
    <location>
        <begin position="27"/>
        <end position="195"/>
    </location>
</feature>
<dbReference type="Gene3D" id="2.40.128.110">
    <property type="entry name" value="Lipid/polyisoprenoid-binding, YceI-like"/>
    <property type="match status" value="1"/>
</dbReference>
<dbReference type="Proteomes" id="UP000295278">
    <property type="component" value="Unassembled WGS sequence"/>
</dbReference>
<dbReference type="AlphaFoldDB" id="A0A4R5AXH4"/>
<sequence>MKKLKINQNIFLAFLLLFCSISTLKAQDSKVVLSESKLTVLGTSNVHDWEIEAKAMNGKSHSTIVGGVLKGIKSLDFTVEVEQLVSGRKGMDANTLKALNSKTYKNIQFKLVNVAKITSTSSNQYTVETQGDLTVSGVTKRINQIFLVKVQGSKTIFSGKTKIDMTQYNIKPPKALMGTIKTGAVVIVDFKVTYN</sequence>
<evidence type="ECO:0000256" key="1">
    <source>
        <dbReference type="SAM" id="SignalP"/>
    </source>
</evidence>
<evidence type="ECO:0000313" key="3">
    <source>
        <dbReference type="EMBL" id="TDD76426.1"/>
    </source>
</evidence>
<dbReference type="SUPFAM" id="SSF101874">
    <property type="entry name" value="YceI-like"/>
    <property type="match status" value="1"/>
</dbReference>
<name>A0A4R5AXH4_9FLAO</name>
<dbReference type="OrthoDB" id="9794147at2"/>
<keyword evidence="4" id="KW-1185">Reference proteome</keyword>
<reference evidence="3 4" key="1">
    <citation type="submission" date="2019-03" db="EMBL/GenBank/DDBJ databases">
        <title>Flavobacterium AT-3-2 sp. nov., isolated from arctic soil.</title>
        <authorList>
            <person name="Chaudhary D.K."/>
        </authorList>
    </citation>
    <scope>NUCLEOTIDE SEQUENCE [LARGE SCALE GENOMIC DNA]</scope>
    <source>
        <strain evidence="3 4">AT-3-2</strain>
    </source>
</reference>
<gene>
    <name evidence="3" type="ORF">E0F89_09405</name>
</gene>
<dbReference type="Pfam" id="PF04264">
    <property type="entry name" value="YceI"/>
    <property type="match status" value="1"/>
</dbReference>
<organism evidence="3 4">
    <name type="scientific">Flavobacterium caseinilyticum</name>
    <dbReference type="NCBI Taxonomy" id="2541732"/>
    <lineage>
        <taxon>Bacteria</taxon>
        <taxon>Pseudomonadati</taxon>
        <taxon>Bacteroidota</taxon>
        <taxon>Flavobacteriia</taxon>
        <taxon>Flavobacteriales</taxon>
        <taxon>Flavobacteriaceae</taxon>
        <taxon>Flavobacterium</taxon>
    </lineage>
</organism>
<feature type="domain" description="Lipid/polyisoprenoid-binding YceI-like" evidence="2">
    <location>
        <begin position="39"/>
        <end position="192"/>
    </location>
</feature>
<dbReference type="InterPro" id="IPR007372">
    <property type="entry name" value="Lipid/polyisoprenoid-bd_YceI"/>
</dbReference>
<dbReference type="InterPro" id="IPR036761">
    <property type="entry name" value="TTHA0802/YceI-like_sf"/>
</dbReference>
<protein>
    <submittedName>
        <fullName evidence="3">YceI family protein</fullName>
    </submittedName>
</protein>
<keyword evidence="1" id="KW-0732">Signal</keyword>
<comment type="caution">
    <text evidence="3">The sequence shown here is derived from an EMBL/GenBank/DDBJ whole genome shotgun (WGS) entry which is preliminary data.</text>
</comment>
<feature type="signal peptide" evidence="1">
    <location>
        <begin position="1"/>
        <end position="26"/>
    </location>
</feature>
<dbReference type="RefSeq" id="WP_131909543.1">
    <property type="nucleotide sequence ID" value="NZ_SMFM01000003.1"/>
</dbReference>
<accession>A0A4R5AXH4</accession>
<proteinExistence type="predicted"/>
<evidence type="ECO:0000259" key="2">
    <source>
        <dbReference type="Pfam" id="PF04264"/>
    </source>
</evidence>
<evidence type="ECO:0000313" key="4">
    <source>
        <dbReference type="Proteomes" id="UP000295278"/>
    </source>
</evidence>